<gene>
    <name evidence="6" type="ORF">EV667_4506</name>
</gene>
<dbReference type="EMBL" id="SMFY01000008">
    <property type="protein sequence ID" value="TCK16608.1"/>
    <property type="molecule type" value="Genomic_DNA"/>
</dbReference>
<dbReference type="GO" id="GO:0003700">
    <property type="term" value="F:DNA-binding transcription factor activity"/>
    <property type="evidence" value="ECO:0007669"/>
    <property type="project" value="InterPro"/>
</dbReference>
<sequence>MTLYHDTLDRLGKDICAGRYRPGQVIPAEPVLCAQLGVSRIVLREAIKGLVSKGMLEARRRTGTVVLEQSRWSLLDQEVMIWRADANGVDLALGSDIMELRRIIEPAAARLAAERASPAELKTLRAAYEAMAAAVDGQGDYVAADLEFHSTIIRACANPFVTQLQSVMSTVLRICFERVAAVPGGRAHSLPMHRRVCEAIEQRRPSEAGDAIIELLDDAERDMRKLLRADPEAFRTPAQTASVAQIQQRADRELDPKNNEEMLEERHARTVLI</sequence>
<dbReference type="Proteomes" id="UP000295030">
    <property type="component" value="Unassembled WGS sequence"/>
</dbReference>
<evidence type="ECO:0000313" key="7">
    <source>
        <dbReference type="Proteomes" id="UP000295030"/>
    </source>
</evidence>
<dbReference type="PANTHER" id="PTHR43537">
    <property type="entry name" value="TRANSCRIPTIONAL REGULATOR, GNTR FAMILY"/>
    <property type="match status" value="1"/>
</dbReference>
<accession>A0A4R1H656</accession>
<dbReference type="Gene3D" id="1.10.10.10">
    <property type="entry name" value="Winged helix-like DNA-binding domain superfamily/Winged helix DNA-binding domain"/>
    <property type="match status" value="1"/>
</dbReference>
<keyword evidence="3" id="KW-0804">Transcription</keyword>
<evidence type="ECO:0000259" key="5">
    <source>
        <dbReference type="PROSITE" id="PS50949"/>
    </source>
</evidence>
<evidence type="ECO:0000256" key="2">
    <source>
        <dbReference type="ARBA" id="ARBA00023125"/>
    </source>
</evidence>
<proteinExistence type="predicted"/>
<dbReference type="SMART" id="SM00895">
    <property type="entry name" value="FCD"/>
    <property type="match status" value="1"/>
</dbReference>
<dbReference type="PRINTS" id="PR00035">
    <property type="entry name" value="HTHGNTR"/>
</dbReference>
<dbReference type="PANTHER" id="PTHR43537:SF44">
    <property type="entry name" value="GNTR FAMILY REGULATORY PROTEIN"/>
    <property type="match status" value="1"/>
</dbReference>
<dbReference type="RefSeq" id="WP_131837516.1">
    <property type="nucleotide sequence ID" value="NZ_SMFY01000008.1"/>
</dbReference>
<evidence type="ECO:0000313" key="6">
    <source>
        <dbReference type="EMBL" id="TCK16608.1"/>
    </source>
</evidence>
<dbReference type="SMART" id="SM00345">
    <property type="entry name" value="HTH_GNTR"/>
    <property type="match status" value="1"/>
</dbReference>
<dbReference type="Pfam" id="PF00392">
    <property type="entry name" value="GntR"/>
    <property type="match status" value="1"/>
</dbReference>
<keyword evidence="7" id="KW-1185">Reference proteome</keyword>
<feature type="domain" description="HTH gntR-type" evidence="5">
    <location>
        <begin position="1"/>
        <end position="69"/>
    </location>
</feature>
<evidence type="ECO:0000256" key="1">
    <source>
        <dbReference type="ARBA" id="ARBA00023015"/>
    </source>
</evidence>
<dbReference type="GO" id="GO:0003677">
    <property type="term" value="F:DNA binding"/>
    <property type="evidence" value="ECO:0007669"/>
    <property type="project" value="UniProtKB-KW"/>
</dbReference>
<reference evidence="6 7" key="1">
    <citation type="submission" date="2019-03" db="EMBL/GenBank/DDBJ databases">
        <title>Genomic Encyclopedia of Type Strains, Phase IV (KMG-IV): sequencing the most valuable type-strain genomes for metagenomic binning, comparative biology and taxonomic classification.</title>
        <authorList>
            <person name="Goeker M."/>
        </authorList>
    </citation>
    <scope>NUCLEOTIDE SEQUENCE [LARGE SCALE GENOMIC DNA]</scope>
    <source>
        <strain evidence="6 7">DSM 101</strain>
    </source>
</reference>
<dbReference type="OrthoDB" id="9028214at2"/>
<dbReference type="SUPFAM" id="SSF46785">
    <property type="entry name" value="Winged helix' DNA-binding domain"/>
    <property type="match status" value="1"/>
</dbReference>
<dbReference type="PROSITE" id="PS50949">
    <property type="entry name" value="HTH_GNTR"/>
    <property type="match status" value="1"/>
</dbReference>
<name>A0A4R1H656_ANCAQ</name>
<dbReference type="SUPFAM" id="SSF48008">
    <property type="entry name" value="GntR ligand-binding domain-like"/>
    <property type="match status" value="1"/>
</dbReference>
<dbReference type="AlphaFoldDB" id="A0A4R1H656"/>
<dbReference type="Gene3D" id="1.20.120.530">
    <property type="entry name" value="GntR ligand-binding domain-like"/>
    <property type="match status" value="1"/>
</dbReference>
<organism evidence="6 7">
    <name type="scientific">Ancylobacter aquaticus</name>
    <dbReference type="NCBI Taxonomy" id="100"/>
    <lineage>
        <taxon>Bacteria</taxon>
        <taxon>Pseudomonadati</taxon>
        <taxon>Pseudomonadota</taxon>
        <taxon>Alphaproteobacteria</taxon>
        <taxon>Hyphomicrobiales</taxon>
        <taxon>Xanthobacteraceae</taxon>
        <taxon>Ancylobacter</taxon>
    </lineage>
</organism>
<protein>
    <submittedName>
        <fullName evidence="6">DNA-binding FadR family transcriptional regulator</fullName>
    </submittedName>
</protein>
<evidence type="ECO:0000256" key="4">
    <source>
        <dbReference type="SAM" id="MobiDB-lite"/>
    </source>
</evidence>
<dbReference type="InterPro" id="IPR036388">
    <property type="entry name" value="WH-like_DNA-bd_sf"/>
</dbReference>
<dbReference type="InterPro" id="IPR000524">
    <property type="entry name" value="Tscrpt_reg_HTH_GntR"/>
</dbReference>
<keyword evidence="1" id="KW-0805">Transcription regulation</keyword>
<comment type="caution">
    <text evidence="6">The sequence shown here is derived from an EMBL/GenBank/DDBJ whole genome shotgun (WGS) entry which is preliminary data.</text>
</comment>
<dbReference type="Pfam" id="PF07729">
    <property type="entry name" value="FCD"/>
    <property type="match status" value="1"/>
</dbReference>
<dbReference type="CDD" id="cd07377">
    <property type="entry name" value="WHTH_GntR"/>
    <property type="match status" value="1"/>
</dbReference>
<evidence type="ECO:0000256" key="3">
    <source>
        <dbReference type="ARBA" id="ARBA00023163"/>
    </source>
</evidence>
<dbReference type="InterPro" id="IPR036390">
    <property type="entry name" value="WH_DNA-bd_sf"/>
</dbReference>
<dbReference type="InterPro" id="IPR008920">
    <property type="entry name" value="TF_FadR/GntR_C"/>
</dbReference>
<feature type="region of interest" description="Disordered" evidence="4">
    <location>
        <begin position="249"/>
        <end position="273"/>
    </location>
</feature>
<keyword evidence="2 6" id="KW-0238">DNA-binding</keyword>
<dbReference type="InterPro" id="IPR011711">
    <property type="entry name" value="GntR_C"/>
</dbReference>